<name>A0A9P7KJ82_9AGAR</name>
<comment type="caution">
    <text evidence="1">The sequence shown here is derived from an EMBL/GenBank/DDBJ whole genome shotgun (WGS) entry which is preliminary data.</text>
</comment>
<accession>A0A9P7KJ82</accession>
<dbReference type="EMBL" id="JABCKI010000203">
    <property type="protein sequence ID" value="KAG5651749.1"/>
    <property type="molecule type" value="Genomic_DNA"/>
</dbReference>
<gene>
    <name evidence="1" type="ORF">H0H81_007602</name>
</gene>
<reference evidence="1" key="2">
    <citation type="submission" date="2021-10" db="EMBL/GenBank/DDBJ databases">
        <title>Phylogenomics reveals ancestral predisposition of the termite-cultivated fungus Termitomyces towards a domesticated lifestyle.</title>
        <authorList>
            <person name="Auxier B."/>
            <person name="Grum-Grzhimaylo A."/>
            <person name="Cardenas M.E."/>
            <person name="Lodge J.D."/>
            <person name="Laessoe T."/>
            <person name="Pedersen O."/>
            <person name="Smith M.E."/>
            <person name="Kuyper T.W."/>
            <person name="Franco-Molano E.A."/>
            <person name="Baroni T.J."/>
            <person name="Aanen D.K."/>
        </authorList>
    </citation>
    <scope>NUCLEOTIDE SEQUENCE</scope>
    <source>
        <strain evidence="1">D49</strain>
    </source>
</reference>
<proteinExistence type="predicted"/>
<keyword evidence="2" id="KW-1185">Reference proteome</keyword>
<dbReference type="OrthoDB" id="2536450at2759"/>
<evidence type="ECO:0000313" key="2">
    <source>
        <dbReference type="Proteomes" id="UP000717328"/>
    </source>
</evidence>
<dbReference type="Proteomes" id="UP000717328">
    <property type="component" value="Unassembled WGS sequence"/>
</dbReference>
<organism evidence="1 2">
    <name type="scientific">Sphagnurus paluster</name>
    <dbReference type="NCBI Taxonomy" id="117069"/>
    <lineage>
        <taxon>Eukaryota</taxon>
        <taxon>Fungi</taxon>
        <taxon>Dikarya</taxon>
        <taxon>Basidiomycota</taxon>
        <taxon>Agaricomycotina</taxon>
        <taxon>Agaricomycetes</taxon>
        <taxon>Agaricomycetidae</taxon>
        <taxon>Agaricales</taxon>
        <taxon>Tricholomatineae</taxon>
        <taxon>Lyophyllaceae</taxon>
        <taxon>Sphagnurus</taxon>
    </lineage>
</organism>
<evidence type="ECO:0000313" key="1">
    <source>
        <dbReference type="EMBL" id="KAG5651749.1"/>
    </source>
</evidence>
<dbReference type="AlphaFoldDB" id="A0A9P7KJ82"/>
<reference evidence="1" key="1">
    <citation type="submission" date="2021-02" db="EMBL/GenBank/DDBJ databases">
        <authorList>
            <person name="Nieuwenhuis M."/>
            <person name="Van De Peppel L.J.J."/>
        </authorList>
    </citation>
    <scope>NUCLEOTIDE SEQUENCE</scope>
    <source>
        <strain evidence="1">D49</strain>
    </source>
</reference>
<sequence length="233" mass="24629">MDTWTTNMCAATPCGNETISTVVQNITTGCASDASVSSALLESLHSAQYIYPTIRKILCLRASGKNCFTQTLINVFSLIGQDEDKPFTATNLSDSNIGALIASTGSFLAQIKLGNSQPEKRSVRFGIRSINQTQTQADPNPISLDSSSSATNMTCTPCMRSATRLILDDFPDTPDDALTGVAGFCSFDVLNPITPGVTKAVSINSSAGLRLPQGWYWGLLASIFVSVSAVALG</sequence>
<protein>
    <submittedName>
        <fullName evidence="1">Uncharacterized protein</fullName>
    </submittedName>
</protein>